<gene>
    <name evidence="5" type="ORF">BRADI_2g18447v3</name>
</gene>
<dbReference type="InterPro" id="IPR000863">
    <property type="entry name" value="Sulfotransferase_dom"/>
</dbReference>
<dbReference type="PANTHER" id="PTHR11783">
    <property type="entry name" value="SULFOTRANSFERASE SULT"/>
    <property type="match status" value="1"/>
</dbReference>
<dbReference type="EMBL" id="CM000881">
    <property type="protein sequence ID" value="KQK05162.1"/>
    <property type="molecule type" value="Genomic_DNA"/>
</dbReference>
<feature type="domain" description="Sulfotransferase" evidence="4">
    <location>
        <begin position="47"/>
        <end position="326"/>
    </location>
</feature>
<comment type="similarity">
    <text evidence="1 3">Belongs to the sulfotransferase 1 family.</text>
</comment>
<dbReference type="GO" id="GO:0005737">
    <property type="term" value="C:cytoplasm"/>
    <property type="evidence" value="ECO:0000318"/>
    <property type="project" value="GO_Central"/>
</dbReference>
<dbReference type="OrthoDB" id="205623at2759"/>
<keyword evidence="2 3" id="KW-0808">Transferase</keyword>
<sequence length="346" mass="38357">MAELVIPSLPVETRCPPFPLRQYNGFWIPEPILPGVTAARARFEPRPSDVFLASVPKSGTTWLKALALATLNRAKHPPCDPDHPLRHRNPHDCVEFLEAPVAWSKDGGGGVFAALPSPRVIATHLPCSLLPGGITEEEGSGGRIVYICRDPKDTLVSTWLYIKKMVAFAGARANDDDGKLLVPRPTSFTIEEAFELFCDGRCVCGPQWRHVGGYWEESKRRPEKVLFLRYEEMLEDPMGNVRKLAEFMGCAFSAEEEEAGVVRHIVELCSLDVLKDMEVNKSGTQGYVKNESFFRKGVAGDWSNHMTPAMAARLDKIVKDELHGSGFRFAVAVSRCPPAEKNHSTT</sequence>
<keyword evidence="7" id="KW-1185">Reference proteome</keyword>
<dbReference type="EC" id="2.8.2.-" evidence="3"/>
<proteinExistence type="inferred from homology"/>
<name>I1HH45_BRADI</name>
<dbReference type="Gene3D" id="3.40.50.300">
    <property type="entry name" value="P-loop containing nucleotide triphosphate hydrolases"/>
    <property type="match status" value="1"/>
</dbReference>
<protein>
    <recommendedName>
        <fullName evidence="3">Sulfotransferase</fullName>
        <ecNumber evidence="3">2.8.2.-</ecNumber>
    </recommendedName>
</protein>
<evidence type="ECO:0000313" key="5">
    <source>
        <dbReference type="EMBL" id="KQK05162.1"/>
    </source>
</evidence>
<dbReference type="FunCoup" id="I1HH45">
    <property type="interactions" value="369"/>
</dbReference>
<evidence type="ECO:0000256" key="3">
    <source>
        <dbReference type="RuleBase" id="RU361155"/>
    </source>
</evidence>
<dbReference type="GO" id="GO:0008146">
    <property type="term" value="F:sulfotransferase activity"/>
    <property type="evidence" value="ECO:0000318"/>
    <property type="project" value="GO_Central"/>
</dbReference>
<evidence type="ECO:0000256" key="2">
    <source>
        <dbReference type="ARBA" id="ARBA00022679"/>
    </source>
</evidence>
<dbReference type="SUPFAM" id="SSF52540">
    <property type="entry name" value="P-loop containing nucleoside triphosphate hydrolases"/>
    <property type="match status" value="1"/>
</dbReference>
<dbReference type="Gramene" id="KQK05162">
    <property type="protein sequence ID" value="KQK05162"/>
    <property type="gene ID" value="BRADI_2g18447v3"/>
</dbReference>
<evidence type="ECO:0000313" key="7">
    <source>
        <dbReference type="Proteomes" id="UP000008810"/>
    </source>
</evidence>
<reference evidence="5" key="2">
    <citation type="submission" date="2017-06" db="EMBL/GenBank/DDBJ databases">
        <title>WGS assembly of Brachypodium distachyon.</title>
        <authorList>
            <consortium name="The International Brachypodium Initiative"/>
            <person name="Lucas S."/>
            <person name="Harmon-Smith M."/>
            <person name="Lail K."/>
            <person name="Tice H."/>
            <person name="Grimwood J."/>
            <person name="Bruce D."/>
            <person name="Barry K."/>
            <person name="Shu S."/>
            <person name="Lindquist E."/>
            <person name="Wang M."/>
            <person name="Pitluck S."/>
            <person name="Vogel J.P."/>
            <person name="Garvin D.F."/>
            <person name="Mockler T.C."/>
            <person name="Schmutz J."/>
            <person name="Rokhsar D."/>
            <person name="Bevan M.W."/>
        </authorList>
    </citation>
    <scope>NUCLEOTIDE SEQUENCE</scope>
    <source>
        <strain evidence="5">Bd21</strain>
    </source>
</reference>
<reference evidence="6" key="3">
    <citation type="submission" date="2018-08" db="UniProtKB">
        <authorList>
            <consortium name="EnsemblPlants"/>
        </authorList>
    </citation>
    <scope>IDENTIFICATION</scope>
    <source>
        <strain evidence="6">cv. Bd21</strain>
    </source>
</reference>
<dbReference type="InterPro" id="IPR027417">
    <property type="entry name" value="P-loop_NTPase"/>
</dbReference>
<dbReference type="InParanoid" id="I1HH45"/>
<reference evidence="5 6" key="1">
    <citation type="journal article" date="2010" name="Nature">
        <title>Genome sequencing and analysis of the model grass Brachypodium distachyon.</title>
        <authorList>
            <consortium name="International Brachypodium Initiative"/>
        </authorList>
    </citation>
    <scope>NUCLEOTIDE SEQUENCE [LARGE SCALE GENOMIC DNA]</scope>
    <source>
        <strain evidence="5 6">Bd21</strain>
    </source>
</reference>
<accession>I1HH45</accession>
<evidence type="ECO:0000259" key="4">
    <source>
        <dbReference type="Pfam" id="PF00685"/>
    </source>
</evidence>
<dbReference type="Proteomes" id="UP000008810">
    <property type="component" value="Chromosome 2"/>
</dbReference>
<dbReference type="eggNOG" id="KOG1584">
    <property type="taxonomic scope" value="Eukaryota"/>
</dbReference>
<dbReference type="AlphaFoldDB" id="I1HH45"/>
<dbReference type="OMA" id="WHHALEY"/>
<evidence type="ECO:0000313" key="6">
    <source>
        <dbReference type="EnsemblPlants" id="KQK05162"/>
    </source>
</evidence>
<dbReference type="HOGENOM" id="CLU_027239_0_1_1"/>
<evidence type="ECO:0000256" key="1">
    <source>
        <dbReference type="ARBA" id="ARBA00005771"/>
    </source>
</evidence>
<dbReference type="EnsemblPlants" id="KQK05162">
    <property type="protein sequence ID" value="KQK05162"/>
    <property type="gene ID" value="BRADI_2g18447v3"/>
</dbReference>
<dbReference type="GO" id="GO:0051923">
    <property type="term" value="P:sulfation"/>
    <property type="evidence" value="ECO:0000318"/>
    <property type="project" value="GO_Central"/>
</dbReference>
<dbReference type="Pfam" id="PF00685">
    <property type="entry name" value="Sulfotransfer_1"/>
    <property type="match status" value="1"/>
</dbReference>
<organism evidence="5">
    <name type="scientific">Brachypodium distachyon</name>
    <name type="common">Purple false brome</name>
    <name type="synonym">Trachynia distachya</name>
    <dbReference type="NCBI Taxonomy" id="15368"/>
    <lineage>
        <taxon>Eukaryota</taxon>
        <taxon>Viridiplantae</taxon>
        <taxon>Streptophyta</taxon>
        <taxon>Embryophyta</taxon>
        <taxon>Tracheophyta</taxon>
        <taxon>Spermatophyta</taxon>
        <taxon>Magnoliopsida</taxon>
        <taxon>Liliopsida</taxon>
        <taxon>Poales</taxon>
        <taxon>Poaceae</taxon>
        <taxon>BOP clade</taxon>
        <taxon>Pooideae</taxon>
        <taxon>Stipodae</taxon>
        <taxon>Brachypodieae</taxon>
        <taxon>Brachypodium</taxon>
    </lineage>
</organism>